<evidence type="ECO:0000313" key="1">
    <source>
        <dbReference type="EMBL" id="MTU70988.1"/>
    </source>
</evidence>
<protein>
    <recommendedName>
        <fullName evidence="3">Acyltransferase</fullName>
    </recommendedName>
</protein>
<reference evidence="1 2" key="1">
    <citation type="journal article" date="2019" name="Nat. Med.">
        <title>A library of human gut bacterial isolates paired with longitudinal multiomics data enables mechanistic microbiome research.</title>
        <authorList>
            <person name="Poyet M."/>
            <person name="Groussin M."/>
            <person name="Gibbons S.M."/>
            <person name="Avila-Pacheco J."/>
            <person name="Jiang X."/>
            <person name="Kearney S.M."/>
            <person name="Perrotta A.R."/>
            <person name="Berdy B."/>
            <person name="Zhao S."/>
            <person name="Lieberman T.D."/>
            <person name="Swanson P.K."/>
            <person name="Smith M."/>
            <person name="Roesemann S."/>
            <person name="Alexander J.E."/>
            <person name="Rich S.A."/>
            <person name="Livny J."/>
            <person name="Vlamakis H."/>
            <person name="Clish C."/>
            <person name="Bullock K."/>
            <person name="Deik A."/>
            <person name="Scott J."/>
            <person name="Pierce K.A."/>
            <person name="Xavier R.J."/>
            <person name="Alm E.J."/>
        </authorList>
    </citation>
    <scope>NUCLEOTIDE SEQUENCE [LARGE SCALE GENOMIC DNA]</scope>
    <source>
        <strain evidence="1 2">BIOML-A16</strain>
    </source>
</reference>
<dbReference type="Proteomes" id="UP000448908">
    <property type="component" value="Unassembled WGS sequence"/>
</dbReference>
<name>A0AA43W6F3_9BACT</name>
<dbReference type="AlphaFoldDB" id="A0AA43W6F3"/>
<comment type="caution">
    <text evidence="1">The sequence shown here is derived from an EMBL/GenBank/DDBJ whole genome shotgun (WGS) entry which is preliminary data.</text>
</comment>
<evidence type="ECO:0000313" key="2">
    <source>
        <dbReference type="Proteomes" id="UP000448908"/>
    </source>
</evidence>
<dbReference type="EMBL" id="WNDA01000040">
    <property type="protein sequence ID" value="MTU70988.1"/>
    <property type="molecule type" value="Genomic_DNA"/>
</dbReference>
<organism evidence="1 2">
    <name type="scientific">Parabacteroides merdae</name>
    <dbReference type="NCBI Taxonomy" id="46503"/>
    <lineage>
        <taxon>Bacteria</taxon>
        <taxon>Pseudomonadati</taxon>
        <taxon>Bacteroidota</taxon>
        <taxon>Bacteroidia</taxon>
        <taxon>Bacteroidales</taxon>
        <taxon>Tannerellaceae</taxon>
        <taxon>Parabacteroides</taxon>
    </lineage>
</organism>
<proteinExistence type="predicted"/>
<sequence>MKMIAIAPASFDIYLSVRINYIQNWCGLLLLYLYYRQCEKPVNKIKQIQFPHLFYLLIFPEGTGRNTNKYHYG</sequence>
<accession>A0AA43W6F3</accession>
<evidence type="ECO:0008006" key="3">
    <source>
        <dbReference type="Google" id="ProtNLM"/>
    </source>
</evidence>
<gene>
    <name evidence="1" type="ORF">GMD92_18475</name>
</gene>